<evidence type="ECO:0000313" key="3">
    <source>
        <dbReference type="Proteomes" id="UP001314263"/>
    </source>
</evidence>
<protein>
    <submittedName>
        <fullName evidence="2">Uncharacterized protein</fullName>
    </submittedName>
</protein>
<organism evidence="2 3">
    <name type="scientific">Coccomyxa viridis</name>
    <dbReference type="NCBI Taxonomy" id="1274662"/>
    <lineage>
        <taxon>Eukaryota</taxon>
        <taxon>Viridiplantae</taxon>
        <taxon>Chlorophyta</taxon>
        <taxon>core chlorophytes</taxon>
        <taxon>Trebouxiophyceae</taxon>
        <taxon>Trebouxiophyceae incertae sedis</taxon>
        <taxon>Coccomyxaceae</taxon>
        <taxon>Coccomyxa</taxon>
    </lineage>
</organism>
<gene>
    <name evidence="2" type="ORF">CVIRNUC_009110</name>
</gene>
<sequence length="160" mass="17535">MQQLSSPQVQPCTDCRPRHSPAMAKAGHQLFWGSHKVSHLMEKGVAEERPCQRCPIEAQSDRSAVCSREPACVYMMAWRHLVRADTRWVAVAQGPREQSCHAAESLSLSVPVSARMCAAADAILTSSQCGVLVPNISTLCSMLPSAMTFVGTAKFRIWHT</sequence>
<dbReference type="AlphaFoldDB" id="A0AAV1IF98"/>
<dbReference type="Proteomes" id="UP001314263">
    <property type="component" value="Unassembled WGS sequence"/>
</dbReference>
<reference evidence="2 3" key="1">
    <citation type="submission" date="2023-10" db="EMBL/GenBank/DDBJ databases">
        <authorList>
            <person name="Maclean D."/>
            <person name="Macfadyen A."/>
        </authorList>
    </citation>
    <scope>NUCLEOTIDE SEQUENCE [LARGE SCALE GENOMIC DNA]</scope>
</reference>
<keyword evidence="3" id="KW-1185">Reference proteome</keyword>
<evidence type="ECO:0000313" key="2">
    <source>
        <dbReference type="EMBL" id="CAK0785897.1"/>
    </source>
</evidence>
<feature type="compositionally biased region" description="Polar residues" evidence="1">
    <location>
        <begin position="1"/>
        <end position="11"/>
    </location>
</feature>
<accession>A0AAV1IF98</accession>
<proteinExistence type="predicted"/>
<evidence type="ECO:0000256" key="1">
    <source>
        <dbReference type="SAM" id="MobiDB-lite"/>
    </source>
</evidence>
<feature type="region of interest" description="Disordered" evidence="1">
    <location>
        <begin position="1"/>
        <end position="20"/>
    </location>
</feature>
<name>A0AAV1IF98_9CHLO</name>
<comment type="caution">
    <text evidence="2">The sequence shown here is derived from an EMBL/GenBank/DDBJ whole genome shotgun (WGS) entry which is preliminary data.</text>
</comment>
<dbReference type="EMBL" id="CAUYUE010000013">
    <property type="protein sequence ID" value="CAK0785897.1"/>
    <property type="molecule type" value="Genomic_DNA"/>
</dbReference>